<keyword evidence="1" id="KW-0732">Signal</keyword>
<evidence type="ECO:0000256" key="1">
    <source>
        <dbReference type="SAM" id="SignalP"/>
    </source>
</evidence>
<organism evidence="2 3">
    <name type="scientific">Pseudomonas turukhanskensis</name>
    <dbReference type="NCBI Taxonomy" id="1806536"/>
    <lineage>
        <taxon>Bacteria</taxon>
        <taxon>Pseudomonadati</taxon>
        <taxon>Pseudomonadota</taxon>
        <taxon>Gammaproteobacteria</taxon>
        <taxon>Pseudomonadales</taxon>
        <taxon>Pseudomonadaceae</taxon>
        <taxon>Pseudomonas</taxon>
    </lineage>
</organism>
<keyword evidence="3" id="KW-1185">Reference proteome</keyword>
<evidence type="ECO:0000313" key="2">
    <source>
        <dbReference type="EMBL" id="GLK91464.1"/>
    </source>
</evidence>
<dbReference type="PROSITE" id="PS51257">
    <property type="entry name" value="PROKAR_LIPOPROTEIN"/>
    <property type="match status" value="1"/>
</dbReference>
<dbReference type="AlphaFoldDB" id="A0A9W6NH44"/>
<accession>A0A9W6NH44</accession>
<reference evidence="2" key="2">
    <citation type="submission" date="2023-01" db="EMBL/GenBank/DDBJ databases">
        <authorList>
            <person name="Sun Q."/>
            <person name="Evtushenko L."/>
        </authorList>
    </citation>
    <scope>NUCLEOTIDE SEQUENCE</scope>
    <source>
        <strain evidence="2">VKM B-2935</strain>
    </source>
</reference>
<evidence type="ECO:0008006" key="4">
    <source>
        <dbReference type="Google" id="ProtNLM"/>
    </source>
</evidence>
<comment type="caution">
    <text evidence="2">The sequence shown here is derived from an EMBL/GenBank/DDBJ whole genome shotgun (WGS) entry which is preliminary data.</text>
</comment>
<dbReference type="EMBL" id="BSFN01000021">
    <property type="protein sequence ID" value="GLK91464.1"/>
    <property type="molecule type" value="Genomic_DNA"/>
</dbReference>
<dbReference type="RefSeq" id="WP_271197723.1">
    <property type="nucleotide sequence ID" value="NZ_BSFN01000021.1"/>
</dbReference>
<gene>
    <name evidence="2" type="ORF">GCM10017655_45280</name>
</gene>
<proteinExistence type="predicted"/>
<name>A0A9W6NH44_9PSED</name>
<sequence length="221" mass="24811">MNYRFLRTLFALLAAAVLTGCVTHIPFDEQLPKPQYSKNGDVLISVVDNRARVKAGKPRNFIGVVHGSFGIPFDWSVPQALDVEDGDKNRDLSAFLQHRLTNGLQKQGWAAQPLNLTSVPSEEEAKALLLQNNADSLIVLDIKEWYFSINLNWVSDFNFDTDTDVSVFRSERGRVAEHQVKERDVITVTSSSSPQNNILGAYREQLKQLIEDPVVQTALKD</sequence>
<protein>
    <recommendedName>
        <fullName evidence="4">ABC-type transport auxiliary lipoprotein component domain-containing protein</fullName>
    </recommendedName>
</protein>
<evidence type="ECO:0000313" key="3">
    <source>
        <dbReference type="Proteomes" id="UP001143328"/>
    </source>
</evidence>
<feature type="signal peptide" evidence="1">
    <location>
        <begin position="1"/>
        <end position="20"/>
    </location>
</feature>
<reference evidence="2" key="1">
    <citation type="journal article" date="2014" name="Int. J. Syst. Evol. Microbiol.">
        <title>Complete genome sequence of Corynebacterium casei LMG S-19264T (=DSM 44701T), isolated from a smear-ripened cheese.</title>
        <authorList>
            <consortium name="US DOE Joint Genome Institute (JGI-PGF)"/>
            <person name="Walter F."/>
            <person name="Albersmeier A."/>
            <person name="Kalinowski J."/>
            <person name="Ruckert C."/>
        </authorList>
    </citation>
    <scope>NUCLEOTIDE SEQUENCE</scope>
    <source>
        <strain evidence="2">VKM B-2935</strain>
    </source>
</reference>
<feature type="chain" id="PRO_5040757274" description="ABC-type transport auxiliary lipoprotein component domain-containing protein" evidence="1">
    <location>
        <begin position="21"/>
        <end position="221"/>
    </location>
</feature>
<dbReference type="Proteomes" id="UP001143328">
    <property type="component" value="Unassembled WGS sequence"/>
</dbReference>